<evidence type="ECO:0000313" key="4">
    <source>
        <dbReference type="Proteomes" id="UP001199044"/>
    </source>
</evidence>
<reference evidence="4" key="1">
    <citation type="submission" date="2023-07" db="EMBL/GenBank/DDBJ databases">
        <title>Molecular identification of indigenous halophilic bacteria isolated from red sea cost, biodegradation of synthetic dyes and assessment of degraded metabolite toxicity.</title>
        <authorList>
            <person name="Chaieb K."/>
            <person name="Altayb H.N."/>
        </authorList>
    </citation>
    <scope>NUCLEOTIDE SEQUENCE [LARGE SCALE GENOMIC DNA]</scope>
    <source>
        <strain evidence="4">K20</strain>
    </source>
</reference>
<keyword evidence="3" id="KW-0547">Nucleotide-binding</keyword>
<evidence type="ECO:0000256" key="2">
    <source>
        <dbReference type="SAM" id="MobiDB-lite"/>
    </source>
</evidence>
<dbReference type="InterPro" id="IPR021979">
    <property type="entry name" value="DUF3584"/>
</dbReference>
<dbReference type="Pfam" id="PF12128">
    <property type="entry name" value="DUF3584"/>
    <property type="match status" value="1"/>
</dbReference>
<name>A0ABS7YMN0_9VIBR</name>
<dbReference type="GO" id="GO:0005524">
    <property type="term" value="F:ATP binding"/>
    <property type="evidence" value="ECO:0007669"/>
    <property type="project" value="UniProtKB-KW"/>
</dbReference>
<comment type="caution">
    <text evidence="3">The sequence shown here is derived from an EMBL/GenBank/DDBJ whole genome shotgun (WGS) entry which is preliminary data.</text>
</comment>
<dbReference type="Proteomes" id="UP001199044">
    <property type="component" value="Unassembled WGS sequence"/>
</dbReference>
<keyword evidence="3" id="KW-0067">ATP-binding</keyword>
<dbReference type="RefSeq" id="WP_225250575.1">
    <property type="nucleotide sequence ID" value="NZ_JAIWIU010000065.1"/>
</dbReference>
<proteinExistence type="predicted"/>
<keyword evidence="1" id="KW-0175">Coiled coil</keyword>
<evidence type="ECO:0000256" key="1">
    <source>
        <dbReference type="SAM" id="Coils"/>
    </source>
</evidence>
<feature type="region of interest" description="Disordered" evidence="2">
    <location>
        <begin position="709"/>
        <end position="728"/>
    </location>
</feature>
<feature type="coiled-coil region" evidence="1">
    <location>
        <begin position="822"/>
        <end position="884"/>
    </location>
</feature>
<organism evidence="3 4">
    <name type="scientific">Vibrio tritonius</name>
    <dbReference type="NCBI Taxonomy" id="1435069"/>
    <lineage>
        <taxon>Bacteria</taxon>
        <taxon>Pseudomonadati</taxon>
        <taxon>Pseudomonadota</taxon>
        <taxon>Gammaproteobacteria</taxon>
        <taxon>Vibrionales</taxon>
        <taxon>Vibrionaceae</taxon>
        <taxon>Vibrio</taxon>
    </lineage>
</organism>
<keyword evidence="4" id="KW-1185">Reference proteome</keyword>
<accession>A0ABS7YMN0</accession>
<feature type="compositionally biased region" description="Polar residues" evidence="2">
    <location>
        <begin position="713"/>
        <end position="728"/>
    </location>
</feature>
<dbReference type="EMBL" id="JAIWIU010000065">
    <property type="protein sequence ID" value="MCA2016603.1"/>
    <property type="molecule type" value="Genomic_DNA"/>
</dbReference>
<gene>
    <name evidence="3" type="ORF">LDJ79_10820</name>
</gene>
<protein>
    <submittedName>
        <fullName evidence="3">ATP-binding protein</fullName>
    </submittedName>
</protein>
<evidence type="ECO:0000313" key="3">
    <source>
        <dbReference type="EMBL" id="MCA2016603.1"/>
    </source>
</evidence>
<feature type="coiled-coil region" evidence="1">
    <location>
        <begin position="442"/>
        <end position="539"/>
    </location>
</feature>
<feature type="coiled-coil region" evidence="1">
    <location>
        <begin position="277"/>
        <end position="322"/>
    </location>
</feature>
<sequence length="1232" mass="141998">MFGLKAIILHDSYYRGIRTRIDCYDQTNNTGDNGAGKTSALTLIPIFYGQEPQKLVDRSADKVSFVDFYLPRDQSMVVFEYERKSGPCCVVMYRKNSNTFAYRFIAGSADAALFSPAMQSHFDEGVEARILLRQHVTQYGFEVSNQYDTTREYRAVLQNDHRRLGRGSSGVKALADAGRYCLGDATTHMQHMEALTSVVLKHDRLLEQFKIMLVDSFLEDQLSIPELPYSPKNQGLIRDLEALDSFRSRENVLRKLVGEYDSLKEDWQFLLSAFPELQTWQSQLVKQKAELEEQVNQIGQQLKQLEEHYQQQRHALRSEKSDTEGSLESTVKALNLLYEQRDSWEQEEIQQKQNDIEALPQFEQSLRDAKQHYDTLLKHVSAEETKMLRAKESLQQSHQKQHAELDQKLKSKLQQQSELFKRHHQQISDYLNERQKGRNALLEQHNESLLELNNLVSEKQSQYQVAGYFTEPEQQAISALEQDRKSAQQALNEAQAAWQQALLAESNAKNERDEQLTLIGQQNHELDKLREQQTALSRQLFPADNSLHAFLKNADRPWQQHIAKVLDPQLFSRKDLQPTWGEESATVFGLSLDVSVLGEASITTNEAILQEQLQDVEGKIQLKQEMIQRVDKALREAKKHLETLMVTRTTAERQQKKQQERLQQIELRTEEAKESAKLAAQARIEQAKRVLEQVQAQLKQYQQTTKQERQEWDANTQAQKLQIESDQSADAADLDEQLKHIQQQITHAALQFEQRIADLEAAFQRACTQKGIDEKVLMVAKQAVEEAQQRVDAVAQYRERVNQYQAWLRTEWSGLTSKQQAEQALEQTLFTIEQQLARHQTEYENQTKQWRADEQTHSTILKGINDELKRLEHIASDIHALEQELPTDFVSQPVVMPTHRQHVQDQCETLLKRSESGRMNLRKQVLEITAELQSLPAATQMGEFWRNISETRRQSSHHVPSSTTYQLEVIDDISQLINEFIPQAERSIISNIASSGNLIAEYHDTLEHLNRKVNQVSSMLKEKVYTQHTFPAISDIEVQLRSKVAEFEMWPLLKSFKQVWDNWVEQGQQSLPDSMFIQALTELSETMKRSHINSNLYSLVDLTISMRENGRPVHIRTDADLKGASSTGISLLAVIVVFCGMTRFLCPDERVRIHWPLDEIGRLSGANIGRLFELMQQHNIALFCAQPDPTPTLSRYFVVKNELDKKRGVSRYRPALAAVGHNPLLEEGEDHE</sequence>